<dbReference type="Proteomes" id="UP001291623">
    <property type="component" value="Unassembled WGS sequence"/>
</dbReference>
<dbReference type="EMBL" id="JAVYJV010000006">
    <property type="protein sequence ID" value="KAK4369042.1"/>
    <property type="molecule type" value="Genomic_DNA"/>
</dbReference>
<keyword evidence="2" id="KW-1185">Reference proteome</keyword>
<accession>A0AAE1SG74</accession>
<evidence type="ECO:0000313" key="2">
    <source>
        <dbReference type="Proteomes" id="UP001291623"/>
    </source>
</evidence>
<evidence type="ECO:0000313" key="1">
    <source>
        <dbReference type="EMBL" id="KAK4369042.1"/>
    </source>
</evidence>
<evidence type="ECO:0008006" key="3">
    <source>
        <dbReference type="Google" id="ProtNLM"/>
    </source>
</evidence>
<gene>
    <name evidence="1" type="ORF">RND71_012834</name>
</gene>
<reference evidence="1" key="1">
    <citation type="submission" date="2023-12" db="EMBL/GenBank/DDBJ databases">
        <title>Genome assembly of Anisodus tanguticus.</title>
        <authorList>
            <person name="Wang Y.-J."/>
        </authorList>
    </citation>
    <scope>NUCLEOTIDE SEQUENCE</scope>
    <source>
        <strain evidence="1">KB-2021</strain>
        <tissue evidence="1">Leaf</tissue>
    </source>
</reference>
<dbReference type="AlphaFoldDB" id="A0AAE1SG74"/>
<sequence length="245" mass="27371">MFSLGFGYDNKTCDFKVVRIAYLQDAYGAYTVLPPEVENGGWGFSNGLLVFDLADEKFSEIGLPRELVHVSPLDLSVSLCGGRISMFWYEKGRDFSKSCDRCAVWVMNQYGELESWTKKFVVVLEGGLSHAIGFRGNGEFLVEKFVGDLLSYDPENKEFQNLGIHGGKDSFFLSEYAESLVLLDGILLYIILKRLVPGSLRGSCCRNGVVVPFTQKLVFVISLTCKVSMCLLLTSYKAQILVILF</sequence>
<proteinExistence type="predicted"/>
<comment type="caution">
    <text evidence="1">The sequence shown here is derived from an EMBL/GenBank/DDBJ whole genome shotgun (WGS) entry which is preliminary data.</text>
</comment>
<protein>
    <recommendedName>
        <fullName evidence="3">F-box associated domain-containing protein</fullName>
    </recommendedName>
</protein>
<organism evidence="1 2">
    <name type="scientific">Anisodus tanguticus</name>
    <dbReference type="NCBI Taxonomy" id="243964"/>
    <lineage>
        <taxon>Eukaryota</taxon>
        <taxon>Viridiplantae</taxon>
        <taxon>Streptophyta</taxon>
        <taxon>Embryophyta</taxon>
        <taxon>Tracheophyta</taxon>
        <taxon>Spermatophyta</taxon>
        <taxon>Magnoliopsida</taxon>
        <taxon>eudicotyledons</taxon>
        <taxon>Gunneridae</taxon>
        <taxon>Pentapetalae</taxon>
        <taxon>asterids</taxon>
        <taxon>lamiids</taxon>
        <taxon>Solanales</taxon>
        <taxon>Solanaceae</taxon>
        <taxon>Solanoideae</taxon>
        <taxon>Hyoscyameae</taxon>
        <taxon>Anisodus</taxon>
    </lineage>
</organism>
<name>A0AAE1SG74_9SOLA</name>